<dbReference type="STRING" id="373668.SAMN05421786_101267"/>
<dbReference type="OrthoDB" id="2582440at2"/>
<evidence type="ECO:0000313" key="5">
    <source>
        <dbReference type="EMBL" id="SIS57135.1"/>
    </source>
</evidence>
<feature type="signal peptide" evidence="3">
    <location>
        <begin position="1"/>
        <end position="23"/>
    </location>
</feature>
<feature type="chain" id="PRO_5013179099" evidence="3">
    <location>
        <begin position="24"/>
        <end position="877"/>
    </location>
</feature>
<evidence type="ECO:0000313" key="6">
    <source>
        <dbReference type="Proteomes" id="UP000186744"/>
    </source>
</evidence>
<evidence type="ECO:0000256" key="2">
    <source>
        <dbReference type="SAM" id="MobiDB-lite"/>
    </source>
</evidence>
<dbReference type="PANTHER" id="PTHR10199:SF119">
    <property type="entry name" value="RE20510P"/>
    <property type="match status" value="1"/>
</dbReference>
<feature type="domain" description="Secretion system C-terminal sorting" evidence="4">
    <location>
        <begin position="805"/>
        <end position="876"/>
    </location>
</feature>
<dbReference type="RefSeq" id="WP_076549304.1">
    <property type="nucleotide sequence ID" value="NZ_FTOL01000001.1"/>
</dbReference>
<evidence type="ECO:0000256" key="1">
    <source>
        <dbReference type="ARBA" id="ARBA00022729"/>
    </source>
</evidence>
<protein>
    <submittedName>
        <fullName evidence="5">Por secretion system C-terminal sorting domain-containing protein</fullName>
    </submittedName>
</protein>
<dbReference type="InterPro" id="IPR028974">
    <property type="entry name" value="TSP_type-3_rpt"/>
</dbReference>
<sequence>MKKNFFTSLMILVLTVFSMKAFAQGYTPIRGIGIEANPVGQAGICLGCYNGSLNPLIDSDLTNKVSMGSFANLVSGTGISVKNTNIVYPAGYVTGFKVDTGGNLITAELLSSLRVATYLNGQIQEVSINGSLISIPAFGGLNNTNFLHLRTTKPFNEVRLYQTTLVSLFSSMNAYYAFAFDPNKVPVEDNNICDDIIGGSGTDTIIDSKGSLVAPFSYVFDHQNIGDGDKNSAAKIFLPLGLLGSYSVGVLDKDQVYPAGVKAGWVIEPDDQGKILSAEFLKNMVIETYLHGKLQDSKTILDGGGLINIKALSFGSFKQKISLTTTKPFNEIRLRINQTFGFNLGTLKVYYAFEEPITCNNCNEYLQTSGSSQKGNIVSGYNWTGQSGNLPFLNLTNIQNSERIVDTNVNNYATINIAPINILIPRAYATVKNTEGKVYPKGTFAGFNVIKSATLASIDFLRMVTIELYKGETLVGSKSAGELFSGQFFVAQSNMYWVAMTAPAPFDRMKITVAPGLTLGTGHQYYIYNSFVQVDSDGDGVPDCNDRCPGGNDAIDTNGNGIPDCAEKCSNVNDKSNSTDSDGDGFKDSCDEDSDNDGIPDAVEDTNKNGLYTDDDKEGDLNFISTLGDSVPNYRDLDSDNDGILDLFESGIPLSVINTIDKDKNGVIDSDVAVGNNGIADILETSPDSGVMKYPLADTNGNGIPDYLDVSSNSNTYDLYAIGKQNLDLIGAGFITPIVDADNDGIMDARDASVTDPADTNKAIFGAPGSPFSPYATAKMTANSFKRTMTASLEEEKKVLGDLKIYPNPVKAGEDIAFGSTDTLEGQFVIYDSRGAVVKSGDIQTRGRISTDTLTAGLYILKVNANGITKSFKLIVK</sequence>
<feature type="region of interest" description="Disordered" evidence="2">
    <location>
        <begin position="572"/>
        <end position="614"/>
    </location>
</feature>
<dbReference type="NCBIfam" id="TIGR04183">
    <property type="entry name" value="Por_Secre_tail"/>
    <property type="match status" value="1"/>
</dbReference>
<dbReference type="Gene3D" id="4.10.1080.10">
    <property type="entry name" value="TSP type-3 repeat"/>
    <property type="match status" value="1"/>
</dbReference>
<dbReference type="AlphaFoldDB" id="A0A1N7K6B2"/>
<gene>
    <name evidence="5" type="ORF">SAMN05421786_101267</name>
</gene>
<name>A0A1N7K6B2_9FLAO</name>
<dbReference type="InterPro" id="IPR026444">
    <property type="entry name" value="Secre_tail"/>
</dbReference>
<dbReference type="EMBL" id="FTOL01000001">
    <property type="protein sequence ID" value="SIS57135.1"/>
    <property type="molecule type" value="Genomic_DNA"/>
</dbReference>
<dbReference type="GO" id="GO:0005509">
    <property type="term" value="F:calcium ion binding"/>
    <property type="evidence" value="ECO:0007669"/>
    <property type="project" value="InterPro"/>
</dbReference>
<proteinExistence type="predicted"/>
<evidence type="ECO:0000259" key="4">
    <source>
        <dbReference type="Pfam" id="PF18962"/>
    </source>
</evidence>
<dbReference type="Proteomes" id="UP000186744">
    <property type="component" value="Unassembled WGS sequence"/>
</dbReference>
<keyword evidence="1 3" id="KW-0732">Signal</keyword>
<dbReference type="SUPFAM" id="SSF103647">
    <property type="entry name" value="TSP type-3 repeat"/>
    <property type="match status" value="1"/>
</dbReference>
<dbReference type="Pfam" id="PF18962">
    <property type="entry name" value="Por_Secre_tail"/>
    <property type="match status" value="1"/>
</dbReference>
<evidence type="ECO:0000256" key="3">
    <source>
        <dbReference type="SAM" id="SignalP"/>
    </source>
</evidence>
<dbReference type="PANTHER" id="PTHR10199">
    <property type="entry name" value="THROMBOSPONDIN"/>
    <property type="match status" value="1"/>
</dbReference>
<reference evidence="6" key="1">
    <citation type="submission" date="2017-01" db="EMBL/GenBank/DDBJ databases">
        <authorList>
            <person name="Varghese N."/>
            <person name="Submissions S."/>
        </authorList>
    </citation>
    <scope>NUCLEOTIDE SEQUENCE [LARGE SCALE GENOMIC DNA]</scope>
    <source>
        <strain evidence="6">DSM 18017</strain>
    </source>
</reference>
<keyword evidence="6" id="KW-1185">Reference proteome</keyword>
<feature type="compositionally biased region" description="Acidic residues" evidence="2">
    <location>
        <begin position="590"/>
        <end position="604"/>
    </location>
</feature>
<organism evidence="5 6">
    <name type="scientific">Chryseobacterium ureilyticum</name>
    <dbReference type="NCBI Taxonomy" id="373668"/>
    <lineage>
        <taxon>Bacteria</taxon>
        <taxon>Pseudomonadati</taxon>
        <taxon>Bacteroidota</taxon>
        <taxon>Flavobacteriia</taxon>
        <taxon>Flavobacteriales</taxon>
        <taxon>Weeksellaceae</taxon>
        <taxon>Chryseobacterium group</taxon>
        <taxon>Chryseobacterium</taxon>
    </lineage>
</organism>
<accession>A0A1N7K6B2</accession>